<dbReference type="AlphaFoldDB" id="A0A6J4QT59"/>
<feature type="region of interest" description="Disordered" evidence="1">
    <location>
        <begin position="19"/>
        <end position="78"/>
    </location>
</feature>
<feature type="non-terminal residue" evidence="2">
    <location>
        <position position="1"/>
    </location>
</feature>
<protein>
    <submittedName>
        <fullName evidence="2">Uncharacterized protein</fullName>
    </submittedName>
</protein>
<evidence type="ECO:0000256" key="1">
    <source>
        <dbReference type="SAM" id="MobiDB-lite"/>
    </source>
</evidence>
<feature type="non-terminal residue" evidence="2">
    <location>
        <position position="78"/>
    </location>
</feature>
<feature type="compositionally biased region" description="Low complexity" evidence="1">
    <location>
        <begin position="19"/>
        <end position="30"/>
    </location>
</feature>
<proteinExistence type="predicted"/>
<accession>A0A6J4QT59</accession>
<reference evidence="2" key="1">
    <citation type="submission" date="2020-02" db="EMBL/GenBank/DDBJ databases">
        <authorList>
            <person name="Meier V. D."/>
        </authorList>
    </citation>
    <scope>NUCLEOTIDE SEQUENCE</scope>
    <source>
        <strain evidence="2">AVDCRST_MAG02</strain>
    </source>
</reference>
<evidence type="ECO:0000313" key="2">
    <source>
        <dbReference type="EMBL" id="CAA9454221.1"/>
    </source>
</evidence>
<organism evidence="2">
    <name type="scientific">uncultured Rubrobacteraceae bacterium</name>
    <dbReference type="NCBI Taxonomy" id="349277"/>
    <lineage>
        <taxon>Bacteria</taxon>
        <taxon>Bacillati</taxon>
        <taxon>Actinomycetota</taxon>
        <taxon>Rubrobacteria</taxon>
        <taxon>Rubrobacterales</taxon>
        <taxon>Rubrobacteraceae</taxon>
        <taxon>environmental samples</taxon>
    </lineage>
</organism>
<sequence length="78" mass="7781">AVFVRLASGAVGGVAVLQGGQQAPARAARGGVDDDPRALGGPGPRNRGPPQPLPAGRPRSRPAHGPPAPRARRALQGL</sequence>
<dbReference type="EMBL" id="CADCVH010000044">
    <property type="protein sequence ID" value="CAA9454221.1"/>
    <property type="molecule type" value="Genomic_DNA"/>
</dbReference>
<name>A0A6J4QT59_9ACTN</name>
<gene>
    <name evidence="2" type="ORF">AVDCRST_MAG02-1325</name>
</gene>